<reference evidence="1 2" key="1">
    <citation type="submission" date="2019-12" db="EMBL/GenBank/DDBJ databases">
        <authorList>
            <person name="Alioto T."/>
            <person name="Alioto T."/>
            <person name="Gomez Garrido J."/>
        </authorList>
    </citation>
    <scope>NUCLEOTIDE SEQUENCE [LARGE SCALE GENOMIC DNA]</scope>
</reference>
<gene>
    <name evidence="1" type="ORF">OLEA9_A063028</name>
</gene>
<evidence type="ECO:0000313" key="2">
    <source>
        <dbReference type="Proteomes" id="UP000594638"/>
    </source>
</evidence>
<dbReference type="Gramene" id="OE9A063028T1">
    <property type="protein sequence ID" value="OE9A063028C1"/>
    <property type="gene ID" value="OE9A063028"/>
</dbReference>
<evidence type="ECO:0000313" key="1">
    <source>
        <dbReference type="EMBL" id="CAA2975487.1"/>
    </source>
</evidence>
<dbReference type="AlphaFoldDB" id="A0A8S0R8K7"/>
<accession>A0A8S0R8K7</accession>
<organism evidence="1 2">
    <name type="scientific">Olea europaea subsp. europaea</name>
    <dbReference type="NCBI Taxonomy" id="158383"/>
    <lineage>
        <taxon>Eukaryota</taxon>
        <taxon>Viridiplantae</taxon>
        <taxon>Streptophyta</taxon>
        <taxon>Embryophyta</taxon>
        <taxon>Tracheophyta</taxon>
        <taxon>Spermatophyta</taxon>
        <taxon>Magnoliopsida</taxon>
        <taxon>eudicotyledons</taxon>
        <taxon>Gunneridae</taxon>
        <taxon>Pentapetalae</taxon>
        <taxon>asterids</taxon>
        <taxon>lamiids</taxon>
        <taxon>Lamiales</taxon>
        <taxon>Oleaceae</taxon>
        <taxon>Oleeae</taxon>
        <taxon>Olea</taxon>
    </lineage>
</organism>
<dbReference type="EMBL" id="CACTIH010002270">
    <property type="protein sequence ID" value="CAA2975487.1"/>
    <property type="molecule type" value="Genomic_DNA"/>
</dbReference>
<dbReference type="Proteomes" id="UP000594638">
    <property type="component" value="Unassembled WGS sequence"/>
</dbReference>
<protein>
    <submittedName>
        <fullName evidence="1">Uncharacterized protein</fullName>
    </submittedName>
</protein>
<name>A0A8S0R8K7_OLEEU</name>
<keyword evidence="2" id="KW-1185">Reference proteome</keyword>
<feature type="non-terminal residue" evidence="1">
    <location>
        <position position="55"/>
    </location>
</feature>
<comment type="caution">
    <text evidence="1">The sequence shown here is derived from an EMBL/GenBank/DDBJ whole genome shotgun (WGS) entry which is preliminary data.</text>
</comment>
<sequence>MVQFTKGFDVILSQPTSIPSVKVMEKAERARSRNIWVKDNAQSHTNVCSRNEVQK</sequence>
<proteinExistence type="predicted"/>